<dbReference type="Gene3D" id="3.30.460.10">
    <property type="entry name" value="Beta Polymerase, domain 2"/>
    <property type="match status" value="1"/>
</dbReference>
<dbReference type="InterPro" id="IPR054708">
    <property type="entry name" value="MTPAP-like_central"/>
</dbReference>
<proteinExistence type="predicted"/>
<dbReference type="InterPro" id="IPR043519">
    <property type="entry name" value="NT_sf"/>
</dbReference>
<name>A0A914XJ49_9BILA</name>
<dbReference type="GO" id="GO:0050265">
    <property type="term" value="F:RNA uridylyltransferase activity"/>
    <property type="evidence" value="ECO:0007669"/>
    <property type="project" value="TreeGrafter"/>
</dbReference>
<dbReference type="CDD" id="cd05402">
    <property type="entry name" value="NT_PAP_TUTase"/>
    <property type="match status" value="1"/>
</dbReference>
<reference evidence="3" key="1">
    <citation type="submission" date="2022-11" db="UniProtKB">
        <authorList>
            <consortium name="WormBaseParasite"/>
        </authorList>
    </citation>
    <scope>IDENTIFICATION</scope>
</reference>
<dbReference type="PANTHER" id="PTHR12271">
    <property type="entry name" value="POLY A POLYMERASE CID PAP -RELATED"/>
    <property type="match status" value="1"/>
</dbReference>
<evidence type="ECO:0000313" key="2">
    <source>
        <dbReference type="Proteomes" id="UP000887566"/>
    </source>
</evidence>
<sequence>MFSSTCPLRRQCARYLSTRAKRRLETSLLAELRRTHPKQLTAFSDSIEQQRKLICDKYAAIATDRLRIVEQLERAVCHDSTLIPVGSFGSGLLSPSSDVDLCLLLNESRPNRRAEFERRFFEVAFRRKFMAEVFGLIRRSKTLGHLIDWTKSQAIPHARVPVISLVFKSGLCMDIQFGNEKSIRNTNLVKHYVMADERFGQLNMWAQQWLTALKAKNSLTGKLSSYHITMLVIHFLQCESALANPVLPVLARTHADLVGANLSLDDVLVSVLDRSESPADLNWTSKCKLRVGELAVQLVDYYSHVDLQLMAFFIDKGVCEQRPNQSIGGTGRLHIVDPYERDSVCRGPSTLEAFQYALRLTAMAFSAGHMLVYPLTEKHVMAAQGVARNNAAKKFLA</sequence>
<dbReference type="AlphaFoldDB" id="A0A914XJ49"/>
<accession>A0A914XJ49</accession>
<dbReference type="Proteomes" id="UP000887566">
    <property type="component" value="Unplaced"/>
</dbReference>
<protein>
    <submittedName>
        <fullName evidence="3">Polymerase nucleotidyl transferase domain-containing protein</fullName>
    </submittedName>
</protein>
<evidence type="ECO:0000313" key="3">
    <source>
        <dbReference type="WBParaSite" id="PSAMB.scaffold8039size6719.g30884.t1"/>
    </source>
</evidence>
<dbReference type="SUPFAM" id="SSF81301">
    <property type="entry name" value="Nucleotidyltransferase"/>
    <property type="match status" value="1"/>
</dbReference>
<dbReference type="SUPFAM" id="SSF81631">
    <property type="entry name" value="PAP/OAS1 substrate-binding domain"/>
    <property type="match status" value="1"/>
</dbReference>
<dbReference type="GO" id="GO:0031123">
    <property type="term" value="P:RNA 3'-end processing"/>
    <property type="evidence" value="ECO:0007669"/>
    <property type="project" value="TreeGrafter"/>
</dbReference>
<dbReference type="Pfam" id="PF22600">
    <property type="entry name" value="MTPAP-like_central"/>
    <property type="match status" value="1"/>
</dbReference>
<evidence type="ECO:0000259" key="1">
    <source>
        <dbReference type="Pfam" id="PF22600"/>
    </source>
</evidence>
<feature type="domain" description="Poly(A) RNA polymerase mitochondrial-like central palm" evidence="1">
    <location>
        <begin position="69"/>
        <end position="193"/>
    </location>
</feature>
<dbReference type="Gene3D" id="1.10.1410.10">
    <property type="match status" value="1"/>
</dbReference>
<keyword evidence="2" id="KW-1185">Reference proteome</keyword>
<dbReference type="WBParaSite" id="PSAMB.scaffold8039size6719.g30884.t1">
    <property type="protein sequence ID" value="PSAMB.scaffold8039size6719.g30884.t1"/>
    <property type="gene ID" value="PSAMB.scaffold8039size6719.g30884"/>
</dbReference>
<dbReference type="PANTHER" id="PTHR12271:SF12">
    <property type="entry name" value="POLYMERASE NUCLEOTIDYL TRANSFERASE DOMAIN-CONTAINING PROTEIN"/>
    <property type="match status" value="1"/>
</dbReference>
<organism evidence="2 3">
    <name type="scientific">Plectus sambesii</name>
    <dbReference type="NCBI Taxonomy" id="2011161"/>
    <lineage>
        <taxon>Eukaryota</taxon>
        <taxon>Metazoa</taxon>
        <taxon>Ecdysozoa</taxon>
        <taxon>Nematoda</taxon>
        <taxon>Chromadorea</taxon>
        <taxon>Plectida</taxon>
        <taxon>Plectina</taxon>
        <taxon>Plectoidea</taxon>
        <taxon>Plectidae</taxon>
        <taxon>Plectus</taxon>
    </lineage>
</organism>